<evidence type="ECO:0000256" key="2">
    <source>
        <dbReference type="ARBA" id="ARBA00022618"/>
    </source>
</evidence>
<evidence type="ECO:0000256" key="5">
    <source>
        <dbReference type="ARBA" id="ARBA00023306"/>
    </source>
</evidence>
<dbReference type="STRING" id="5286.A0A0K3CPB4"/>
<evidence type="ECO:0000256" key="3">
    <source>
        <dbReference type="ARBA" id="ARBA00022776"/>
    </source>
</evidence>
<keyword evidence="2" id="KW-0132">Cell division</keyword>
<keyword evidence="3" id="KW-0498">Mitosis</keyword>
<dbReference type="GO" id="GO:0005680">
    <property type="term" value="C:anaphase-promoting complex"/>
    <property type="evidence" value="ECO:0007669"/>
    <property type="project" value="InterPro"/>
</dbReference>
<evidence type="ECO:0000256" key="1">
    <source>
        <dbReference type="ARBA" id="ARBA00016067"/>
    </source>
</evidence>
<evidence type="ECO:0000256" key="7">
    <source>
        <dbReference type="SAM" id="MobiDB-lite"/>
    </source>
</evidence>
<organism evidence="9 10">
    <name type="scientific">Rhodotorula toruloides</name>
    <name type="common">Yeast</name>
    <name type="synonym">Rhodosporidium toruloides</name>
    <dbReference type="NCBI Taxonomy" id="5286"/>
    <lineage>
        <taxon>Eukaryota</taxon>
        <taxon>Fungi</taxon>
        <taxon>Dikarya</taxon>
        <taxon>Basidiomycota</taxon>
        <taxon>Pucciniomycotina</taxon>
        <taxon>Microbotryomycetes</taxon>
        <taxon>Sporidiobolales</taxon>
        <taxon>Sporidiobolaceae</taxon>
        <taxon>Rhodotorula</taxon>
    </lineage>
</organism>
<keyword evidence="6" id="KW-0175">Coiled coil</keyword>
<feature type="region of interest" description="Disordered" evidence="7">
    <location>
        <begin position="145"/>
        <end position="165"/>
    </location>
</feature>
<feature type="coiled-coil region" evidence="6">
    <location>
        <begin position="648"/>
        <end position="675"/>
    </location>
</feature>
<evidence type="ECO:0000313" key="9">
    <source>
        <dbReference type="EMBL" id="CTR09031.1"/>
    </source>
</evidence>
<gene>
    <name evidence="9" type="primary">FGENESH: predicted gene_9.238</name>
    <name evidence="9" type="ORF">BN2166_0048920</name>
</gene>
<dbReference type="GO" id="GO:0051301">
    <property type="term" value="P:cell division"/>
    <property type="evidence" value="ECO:0007669"/>
    <property type="project" value="UniProtKB-KW"/>
</dbReference>
<keyword evidence="5" id="KW-0131">Cell cycle</keyword>
<dbReference type="GO" id="GO:0034399">
    <property type="term" value="C:nuclear periphery"/>
    <property type="evidence" value="ECO:0007669"/>
    <property type="project" value="TreeGrafter"/>
</dbReference>
<dbReference type="EMBL" id="CWKI01000009">
    <property type="protein sequence ID" value="CTR09031.1"/>
    <property type="molecule type" value="Genomic_DNA"/>
</dbReference>
<keyword evidence="4" id="KW-0833">Ubl conjugation pathway</keyword>
<dbReference type="Proteomes" id="UP000199069">
    <property type="component" value="Unassembled WGS sequence"/>
</dbReference>
<evidence type="ECO:0000313" key="10">
    <source>
        <dbReference type="Proteomes" id="UP000199069"/>
    </source>
</evidence>
<evidence type="ECO:0000256" key="4">
    <source>
        <dbReference type="ARBA" id="ARBA00022786"/>
    </source>
</evidence>
<accession>A0A0K3CPB4</accession>
<sequence>MGGALPVVSSKTLPAASDLPANSLPPRASTSKLALLTSSPSAPDSKLALYRTSTTADLVWEWTPPAPPVDPSAGGPKPGGRLGLGLKGKGKAAQGAGGKVEQVAWSPTGTAISALVSPAFASRPSNPSLALLSVQTGTPISSPIPLPAAAPAKSPTSGSSSHLSWQALPSTAQPLDPLVTSFSLDLIRRLPALPKIAKETLPSAGDAAAPGGPGIGLAGARIGGPGGSGGAGVFGAKQAMLERERAKEAQRALNMQSAIGEGGRFPRLAAAAETADAGDAPSFGDGAVRAVLRLRKGKDGSDEDSVLCAGGEDGAVHVFLGGSVYLGSIDVGGNVLAITAVPSSPDLAEPAISLLVHHSIPSAPLAISRLHIPTPSTLPTVLHVSTTLNAHFEHAFEALQGARNMWDEARRIGKGWLQRIADVSRPHGVTTPPTTQLHLLLLTGRPTRSLHDFLASKMNERVLVKWEQAMGAALERLRKVAWMSVVPALEKIVVMLKEVEAWTLWPDKSASYGFSKVEVRQVSHLAREAIAATARMQREVEEEERCFKQFGAWLHFELDKVAQQEGSEIRPLANFVPLPVSHYIRHCLPVTGSQISTYLSFGLATAPLSANGDLRATEEWLDSLAAQSVRADHADAHLTGEGTQPSLKEMLKRMAEELRGQVDASELEVRRLDQQLDPDFAPSYASSTSRADNLFSDLQSDLPAPAFALAHSASALDPEYEARPPSRSTVDLTTAARINPAPTQSIPVLLHLAVKTAAGLMDRAVRKATGDRASHSAAEGPNVGSGASAIVVKTMLERDQRHHLLYGLCVAGDTVYFSKRDLAGGSPAVQYAAYELVTSGGVSLRPMHFDFSGPHGVVFAFDRQSETPFLATVDFAALKWEASPALQPGGPLPIARQYSLDEHFPPTALAFSRCTEDVHLVASLAAEGRRFEVLKLAADRADVDMQS</sequence>
<feature type="domain" description="Anaphase-promoting complex subunit 4 long" evidence="8">
    <location>
        <begin position="377"/>
        <end position="563"/>
    </location>
</feature>
<dbReference type="GO" id="GO:0031145">
    <property type="term" value="P:anaphase-promoting complex-dependent catabolic process"/>
    <property type="evidence" value="ECO:0007669"/>
    <property type="project" value="InterPro"/>
</dbReference>
<reference evidence="9 10" key="1">
    <citation type="submission" date="2015-07" db="EMBL/GenBank/DDBJ databases">
        <authorList>
            <person name="Cajimat M.N.B."/>
            <person name="Milazzo M.L."/>
            <person name="Fulhorst C.F."/>
        </authorList>
    </citation>
    <scope>NUCLEOTIDE SEQUENCE [LARGE SCALE GENOMIC DNA]</scope>
    <source>
        <strain evidence="9">Single colony</strain>
    </source>
</reference>
<name>A0A0K3CPB4_RHOTO</name>
<feature type="region of interest" description="Disordered" evidence="7">
    <location>
        <begin position="61"/>
        <end position="93"/>
    </location>
</feature>
<feature type="region of interest" description="Disordered" evidence="7">
    <location>
        <begin position="1"/>
        <end position="27"/>
    </location>
</feature>
<dbReference type="GO" id="GO:0070979">
    <property type="term" value="P:protein K11-linked ubiquitination"/>
    <property type="evidence" value="ECO:0007669"/>
    <property type="project" value="TreeGrafter"/>
</dbReference>
<feature type="compositionally biased region" description="Low complexity" evidence="7">
    <location>
        <begin position="149"/>
        <end position="161"/>
    </location>
</feature>
<dbReference type="PANTHER" id="PTHR13260">
    <property type="entry name" value="ANAPHASE PROMOTING COMPLEX SUBUNIT 4 APC4"/>
    <property type="match status" value="1"/>
</dbReference>
<evidence type="ECO:0000259" key="8">
    <source>
        <dbReference type="Pfam" id="PF12896"/>
    </source>
</evidence>
<dbReference type="PANTHER" id="PTHR13260:SF0">
    <property type="entry name" value="ANAPHASE-PROMOTING COMPLEX SUBUNIT 4"/>
    <property type="match status" value="1"/>
</dbReference>
<dbReference type="Pfam" id="PF12896">
    <property type="entry name" value="ANAPC4"/>
    <property type="match status" value="1"/>
</dbReference>
<proteinExistence type="predicted"/>
<dbReference type="InterPro" id="IPR024790">
    <property type="entry name" value="APC4_long_dom"/>
</dbReference>
<feature type="compositionally biased region" description="Gly residues" evidence="7">
    <location>
        <begin position="76"/>
        <end position="87"/>
    </location>
</feature>
<dbReference type="OMA" id="EERCFKQ"/>
<protein>
    <recommendedName>
        <fullName evidence="1">Anaphase-promoting complex subunit 4</fullName>
    </recommendedName>
</protein>
<dbReference type="AlphaFoldDB" id="A0A0K3CPB4"/>
<evidence type="ECO:0000256" key="6">
    <source>
        <dbReference type="SAM" id="Coils"/>
    </source>
</evidence>
<keyword evidence="10" id="KW-1185">Reference proteome</keyword>
<dbReference type="InterPro" id="IPR024789">
    <property type="entry name" value="APC4"/>
</dbReference>